<name>A0A939LTJ4_9MICO</name>
<dbReference type="RefSeq" id="WP_208044630.1">
    <property type="nucleotide sequence ID" value="NZ_JAGDYL010000003.1"/>
</dbReference>
<evidence type="ECO:0000256" key="6">
    <source>
        <dbReference type="PROSITE-ProRule" id="PRU00277"/>
    </source>
</evidence>
<gene>
    <name evidence="9" type="ORF">J4H91_02210</name>
</gene>
<keyword evidence="4 6" id="KW-0697">Rotamase</keyword>
<evidence type="ECO:0000256" key="7">
    <source>
        <dbReference type="SAM" id="MobiDB-lite"/>
    </source>
</evidence>
<evidence type="ECO:0000313" key="9">
    <source>
        <dbReference type="EMBL" id="MBO1804132.1"/>
    </source>
</evidence>
<keyword evidence="10" id="KW-1185">Reference proteome</keyword>
<evidence type="ECO:0000256" key="3">
    <source>
        <dbReference type="ARBA" id="ARBA00013194"/>
    </source>
</evidence>
<accession>A0A939LTJ4</accession>
<dbReference type="SUPFAM" id="SSF54534">
    <property type="entry name" value="FKBP-like"/>
    <property type="match status" value="1"/>
</dbReference>
<protein>
    <recommendedName>
        <fullName evidence="3 6">peptidylprolyl isomerase</fullName>
        <ecNumber evidence="3 6">5.2.1.8</ecNumber>
    </recommendedName>
</protein>
<reference evidence="9" key="1">
    <citation type="submission" date="2021-03" db="EMBL/GenBank/DDBJ databases">
        <title>Leucobacter chromiisoli sp. nov., isolated from chromium-containing soil of chemical plant.</title>
        <authorList>
            <person name="Xu Z."/>
        </authorList>
    </citation>
    <scope>NUCLEOTIDE SEQUENCE</scope>
    <source>
        <strain evidence="9">A2</strain>
    </source>
</reference>
<dbReference type="AlphaFoldDB" id="A0A939LTJ4"/>
<dbReference type="GO" id="GO:0003755">
    <property type="term" value="F:peptidyl-prolyl cis-trans isomerase activity"/>
    <property type="evidence" value="ECO:0007669"/>
    <property type="project" value="UniProtKB-KW"/>
</dbReference>
<organism evidence="9 10">
    <name type="scientific">Leucobacter ruminantium</name>
    <dbReference type="NCBI Taxonomy" id="1289170"/>
    <lineage>
        <taxon>Bacteria</taxon>
        <taxon>Bacillati</taxon>
        <taxon>Actinomycetota</taxon>
        <taxon>Actinomycetes</taxon>
        <taxon>Micrococcales</taxon>
        <taxon>Microbacteriaceae</taxon>
        <taxon>Leucobacter</taxon>
    </lineage>
</organism>
<feature type="domain" description="PPIase FKBP-type" evidence="8">
    <location>
        <begin position="245"/>
        <end position="334"/>
    </location>
</feature>
<evidence type="ECO:0000256" key="2">
    <source>
        <dbReference type="ARBA" id="ARBA00006577"/>
    </source>
</evidence>
<dbReference type="EC" id="5.2.1.8" evidence="3 6"/>
<dbReference type="PROSITE" id="PS51257">
    <property type="entry name" value="PROKAR_LIPOPROTEIN"/>
    <property type="match status" value="1"/>
</dbReference>
<evidence type="ECO:0000313" key="10">
    <source>
        <dbReference type="Proteomes" id="UP000664398"/>
    </source>
</evidence>
<sequence length="339" mass="35497">MKLTRAILPAALAGALLLTGCSGGGKDASGVDCLPAGDASKSLEVKGKTGDDLEITSKTPLKAKEMQRSVLEKGKGDTVKDGQNIAVAMSMFNGADGTSLQQFPESEVPVAKEQLAEWAYEGIRCAVPGEQVAVVAPYDKVFGETPADQTGFEGLSEKDSIVVVMKFGKTSEGSGASTAEPGELEPDQLLKKAEGEKKPAPEGFPTVKLDKDGAPTITMPEGVEAPDKLEIATLIEGDGETVEPGDRVYVNYRGVIWRTGEEFDSSWSRGEATSFTTDGVIGGFQKALEGQKVGSQVIAVVPADDGGYGAAQLEQMGHEPDDVMVFVLDILGTVHADSK</sequence>
<dbReference type="PROSITE" id="PS50059">
    <property type="entry name" value="FKBP_PPIASE"/>
    <property type="match status" value="1"/>
</dbReference>
<keyword evidence="5 6" id="KW-0413">Isomerase</keyword>
<dbReference type="Proteomes" id="UP000664398">
    <property type="component" value="Unassembled WGS sequence"/>
</dbReference>
<feature type="region of interest" description="Disordered" evidence="7">
    <location>
        <begin position="194"/>
        <end position="213"/>
    </location>
</feature>
<evidence type="ECO:0000256" key="4">
    <source>
        <dbReference type="ARBA" id="ARBA00023110"/>
    </source>
</evidence>
<evidence type="ECO:0000256" key="5">
    <source>
        <dbReference type="ARBA" id="ARBA00023235"/>
    </source>
</evidence>
<evidence type="ECO:0000256" key="1">
    <source>
        <dbReference type="ARBA" id="ARBA00000971"/>
    </source>
</evidence>
<comment type="caution">
    <text evidence="9">The sequence shown here is derived from an EMBL/GenBank/DDBJ whole genome shotgun (WGS) entry which is preliminary data.</text>
</comment>
<dbReference type="Gene3D" id="3.10.50.40">
    <property type="match status" value="1"/>
</dbReference>
<evidence type="ECO:0000259" key="8">
    <source>
        <dbReference type="PROSITE" id="PS50059"/>
    </source>
</evidence>
<dbReference type="InterPro" id="IPR001179">
    <property type="entry name" value="PPIase_FKBP_dom"/>
</dbReference>
<dbReference type="InterPro" id="IPR046357">
    <property type="entry name" value="PPIase_dom_sf"/>
</dbReference>
<dbReference type="PANTHER" id="PTHR43811">
    <property type="entry name" value="FKBP-TYPE PEPTIDYL-PROLYL CIS-TRANS ISOMERASE FKPA"/>
    <property type="match status" value="1"/>
</dbReference>
<dbReference type="PANTHER" id="PTHR43811:SF19">
    <property type="entry name" value="39 KDA FK506-BINDING NUCLEAR PROTEIN"/>
    <property type="match status" value="1"/>
</dbReference>
<comment type="similarity">
    <text evidence="2">Belongs to the FKBP-type PPIase family.</text>
</comment>
<dbReference type="Pfam" id="PF00254">
    <property type="entry name" value="FKBP_C"/>
    <property type="match status" value="1"/>
</dbReference>
<proteinExistence type="inferred from homology"/>
<dbReference type="EMBL" id="JAGDYL010000003">
    <property type="protein sequence ID" value="MBO1804132.1"/>
    <property type="molecule type" value="Genomic_DNA"/>
</dbReference>
<comment type="catalytic activity">
    <reaction evidence="1 6">
        <text>[protein]-peptidylproline (omega=180) = [protein]-peptidylproline (omega=0)</text>
        <dbReference type="Rhea" id="RHEA:16237"/>
        <dbReference type="Rhea" id="RHEA-COMP:10747"/>
        <dbReference type="Rhea" id="RHEA-COMP:10748"/>
        <dbReference type="ChEBI" id="CHEBI:83833"/>
        <dbReference type="ChEBI" id="CHEBI:83834"/>
        <dbReference type="EC" id="5.2.1.8"/>
    </reaction>
</comment>